<reference evidence="1" key="1">
    <citation type="journal article" date="2021" name="New Phytol.">
        <title>Evolutionary innovations through gain and loss of genes in the ectomycorrhizal Boletales.</title>
        <authorList>
            <person name="Wu G."/>
            <person name="Miyauchi S."/>
            <person name="Morin E."/>
            <person name="Kuo A."/>
            <person name="Drula E."/>
            <person name="Varga T."/>
            <person name="Kohler A."/>
            <person name="Feng B."/>
            <person name="Cao Y."/>
            <person name="Lipzen A."/>
            <person name="Daum C."/>
            <person name="Hundley H."/>
            <person name="Pangilinan J."/>
            <person name="Johnson J."/>
            <person name="Barry K."/>
            <person name="LaButti K."/>
            <person name="Ng V."/>
            <person name="Ahrendt S."/>
            <person name="Min B."/>
            <person name="Choi I.G."/>
            <person name="Park H."/>
            <person name="Plett J.M."/>
            <person name="Magnuson J."/>
            <person name="Spatafora J.W."/>
            <person name="Nagy L.G."/>
            <person name="Henrissat B."/>
            <person name="Grigoriev I.V."/>
            <person name="Yang Z.L."/>
            <person name="Xu J."/>
            <person name="Martin F.M."/>
        </authorList>
    </citation>
    <scope>NUCLEOTIDE SEQUENCE</scope>
    <source>
        <strain evidence="1">ATCC 28755</strain>
    </source>
</reference>
<keyword evidence="2" id="KW-1185">Reference proteome</keyword>
<sequence>MPRAGDVVSSESESERPRSGSTKKTYAAKKHRRASTDAEEEEEEAEPDPPKESGEDEDEDEGEEEYEIEQIVDARRGGFPSGGFGYLVKWKGYGPEHNSWVDEQDAGNAQQLIDDYWRKNKKDPRKSIDQPKKGRRKSSVRAETPESSTVSKKRGRPSKSTKKDSDKEMSDDEEENTESRAAKKPRKSNGVTQKKTASTIPKKKKVESAPIELDDEDDEDAVVLGSMEKHMSIPSWESMVDSIDTIERGEDKKLYVYFRIKKNPDERMREPSTLCAEKFPKTLISFYEANLRWKLEEQDS</sequence>
<evidence type="ECO:0000313" key="2">
    <source>
        <dbReference type="Proteomes" id="UP000790377"/>
    </source>
</evidence>
<organism evidence="1 2">
    <name type="scientific">Hygrophoropsis aurantiaca</name>
    <dbReference type="NCBI Taxonomy" id="72124"/>
    <lineage>
        <taxon>Eukaryota</taxon>
        <taxon>Fungi</taxon>
        <taxon>Dikarya</taxon>
        <taxon>Basidiomycota</taxon>
        <taxon>Agaricomycotina</taxon>
        <taxon>Agaricomycetes</taxon>
        <taxon>Agaricomycetidae</taxon>
        <taxon>Boletales</taxon>
        <taxon>Coniophorineae</taxon>
        <taxon>Hygrophoropsidaceae</taxon>
        <taxon>Hygrophoropsis</taxon>
    </lineage>
</organism>
<proteinExistence type="predicted"/>
<dbReference type="Proteomes" id="UP000790377">
    <property type="component" value="Unassembled WGS sequence"/>
</dbReference>
<accession>A0ACB8AB54</accession>
<name>A0ACB8AB54_9AGAM</name>
<dbReference type="EMBL" id="MU267719">
    <property type="protein sequence ID" value="KAH7910300.1"/>
    <property type="molecule type" value="Genomic_DNA"/>
</dbReference>
<comment type="caution">
    <text evidence="1">The sequence shown here is derived from an EMBL/GenBank/DDBJ whole genome shotgun (WGS) entry which is preliminary data.</text>
</comment>
<gene>
    <name evidence="1" type="ORF">BJ138DRAFT_1114228</name>
</gene>
<protein>
    <submittedName>
        <fullName evidence="1">Uncharacterized protein</fullName>
    </submittedName>
</protein>
<evidence type="ECO:0000313" key="1">
    <source>
        <dbReference type="EMBL" id="KAH7910300.1"/>
    </source>
</evidence>